<evidence type="ECO:0000313" key="2">
    <source>
        <dbReference type="Proteomes" id="UP000021175"/>
    </source>
</evidence>
<name>A0AB73AQ55_BACFG</name>
<reference evidence="1 2" key="1">
    <citation type="submission" date="2014-02" db="EMBL/GenBank/DDBJ databases">
        <authorList>
            <person name="Sears C."/>
            <person name="Carroll K."/>
            <person name="Sack B.R."/>
            <person name="Qadri F."/>
            <person name="Myers L.L."/>
            <person name="Chung G.-T."/>
            <person name="Escheverria P."/>
            <person name="Fraser C.M."/>
            <person name="Sadzewicz L."/>
            <person name="Shefchek K.A."/>
            <person name="Tallon L."/>
            <person name="Das S.P."/>
            <person name="Daugherty S."/>
            <person name="Mongodin E.F."/>
        </authorList>
    </citation>
    <scope>NUCLEOTIDE SEQUENCE [LARGE SCALE GENOMIC DNA]</scope>
    <source>
        <strain evidence="1 2">3783N1-6</strain>
    </source>
</reference>
<comment type="caution">
    <text evidence="1">The sequence shown here is derived from an EMBL/GenBank/DDBJ whole genome shotgun (WGS) entry which is preliminary data.</text>
</comment>
<dbReference type="Proteomes" id="UP000021175">
    <property type="component" value="Unassembled WGS sequence"/>
</dbReference>
<gene>
    <name evidence="1" type="ORF">M119_0419</name>
</gene>
<sequence length="49" mass="5816">MLNALCIGEFNEKRTVLLTRLNYINFNAKQRKKHMPTHYSIRHGAEPFI</sequence>
<dbReference type="EMBL" id="JGEU01000030">
    <property type="protein sequence ID" value="EYB10892.1"/>
    <property type="molecule type" value="Genomic_DNA"/>
</dbReference>
<accession>A0AB73AQ55</accession>
<dbReference type="AlphaFoldDB" id="A0AB73AQ55"/>
<evidence type="ECO:0000313" key="1">
    <source>
        <dbReference type="EMBL" id="EYB10892.1"/>
    </source>
</evidence>
<proteinExistence type="predicted"/>
<protein>
    <submittedName>
        <fullName evidence="1">Uncharacterized protein</fullName>
    </submittedName>
</protein>
<organism evidence="1 2">
    <name type="scientific">Bacteroides fragilis str. 3783N1-6</name>
    <dbReference type="NCBI Taxonomy" id="1339310"/>
    <lineage>
        <taxon>Bacteria</taxon>
        <taxon>Pseudomonadati</taxon>
        <taxon>Bacteroidota</taxon>
        <taxon>Bacteroidia</taxon>
        <taxon>Bacteroidales</taxon>
        <taxon>Bacteroidaceae</taxon>
        <taxon>Bacteroides</taxon>
    </lineage>
</organism>